<keyword evidence="3" id="KW-1185">Reference proteome</keyword>
<dbReference type="Proteomes" id="UP000230233">
    <property type="component" value="Unassembled WGS sequence"/>
</dbReference>
<evidence type="ECO:0000256" key="1">
    <source>
        <dbReference type="SAM" id="SignalP"/>
    </source>
</evidence>
<evidence type="ECO:0000313" key="2">
    <source>
        <dbReference type="EMBL" id="PIC12316.1"/>
    </source>
</evidence>
<protein>
    <recommendedName>
        <fullName evidence="4">Clathrin light chain</fullName>
    </recommendedName>
</protein>
<sequence>MDFGILSLFIFLNVLRFCSTEETQKRYLADPSALSTGIDSSTSKAPLIYPSSSTGASRAPSLEEQLQDLQVSVQAPTPTAPFTQNEMRKIHKEDEFWTAECSKNEKMVEEAEKQREAEEQREIMKEGWHIDKVNKTVWKLDGKARKKFCAKELGLKVLEKDEDEEEKRG</sequence>
<reference evidence="3" key="1">
    <citation type="submission" date="2017-10" db="EMBL/GenBank/DDBJ databases">
        <title>Rapid genome shrinkage in a self-fertile nematode reveals novel sperm competition proteins.</title>
        <authorList>
            <person name="Yin D."/>
            <person name="Schwarz E.M."/>
            <person name="Thomas C.G."/>
            <person name="Felde R.L."/>
            <person name="Korf I.F."/>
            <person name="Cutter A.D."/>
            <person name="Schartner C.M."/>
            <person name="Ralston E.J."/>
            <person name="Meyer B.J."/>
            <person name="Haag E.S."/>
        </authorList>
    </citation>
    <scope>NUCLEOTIDE SEQUENCE [LARGE SCALE GENOMIC DNA]</scope>
    <source>
        <strain evidence="3">JU1422</strain>
    </source>
</reference>
<keyword evidence="1" id="KW-0732">Signal</keyword>
<feature type="signal peptide" evidence="1">
    <location>
        <begin position="1"/>
        <end position="20"/>
    </location>
</feature>
<evidence type="ECO:0000313" key="3">
    <source>
        <dbReference type="Proteomes" id="UP000230233"/>
    </source>
</evidence>
<dbReference type="AlphaFoldDB" id="A0A2G5SBN9"/>
<evidence type="ECO:0008006" key="4">
    <source>
        <dbReference type="Google" id="ProtNLM"/>
    </source>
</evidence>
<feature type="chain" id="PRO_5013774645" description="Clathrin light chain" evidence="1">
    <location>
        <begin position="21"/>
        <end position="169"/>
    </location>
</feature>
<accession>A0A2G5SBN9</accession>
<gene>
    <name evidence="2" type="ORF">B9Z55_028465</name>
</gene>
<comment type="caution">
    <text evidence="2">The sequence shown here is derived from an EMBL/GenBank/DDBJ whole genome shotgun (WGS) entry which is preliminary data.</text>
</comment>
<name>A0A2G5SBN9_9PELO</name>
<dbReference type="EMBL" id="PDUG01000024">
    <property type="protein sequence ID" value="PIC12316.1"/>
    <property type="molecule type" value="Genomic_DNA"/>
</dbReference>
<organism evidence="2 3">
    <name type="scientific">Caenorhabditis nigoni</name>
    <dbReference type="NCBI Taxonomy" id="1611254"/>
    <lineage>
        <taxon>Eukaryota</taxon>
        <taxon>Metazoa</taxon>
        <taxon>Ecdysozoa</taxon>
        <taxon>Nematoda</taxon>
        <taxon>Chromadorea</taxon>
        <taxon>Rhabditida</taxon>
        <taxon>Rhabditina</taxon>
        <taxon>Rhabditomorpha</taxon>
        <taxon>Rhabditoidea</taxon>
        <taxon>Rhabditidae</taxon>
        <taxon>Peloderinae</taxon>
        <taxon>Caenorhabditis</taxon>
    </lineage>
</organism>
<proteinExistence type="predicted"/>